<feature type="transmembrane region" description="Helical" evidence="1">
    <location>
        <begin position="12"/>
        <end position="29"/>
    </location>
</feature>
<gene>
    <name evidence="2" type="ORF">PIB30_026722</name>
</gene>
<evidence type="ECO:0008006" key="4">
    <source>
        <dbReference type="Google" id="ProtNLM"/>
    </source>
</evidence>
<proteinExistence type="predicted"/>
<keyword evidence="3" id="KW-1185">Reference proteome</keyword>
<name>A0ABU6TA98_9FABA</name>
<organism evidence="2 3">
    <name type="scientific">Stylosanthes scabra</name>
    <dbReference type="NCBI Taxonomy" id="79078"/>
    <lineage>
        <taxon>Eukaryota</taxon>
        <taxon>Viridiplantae</taxon>
        <taxon>Streptophyta</taxon>
        <taxon>Embryophyta</taxon>
        <taxon>Tracheophyta</taxon>
        <taxon>Spermatophyta</taxon>
        <taxon>Magnoliopsida</taxon>
        <taxon>eudicotyledons</taxon>
        <taxon>Gunneridae</taxon>
        <taxon>Pentapetalae</taxon>
        <taxon>rosids</taxon>
        <taxon>fabids</taxon>
        <taxon>Fabales</taxon>
        <taxon>Fabaceae</taxon>
        <taxon>Papilionoideae</taxon>
        <taxon>50 kb inversion clade</taxon>
        <taxon>dalbergioids sensu lato</taxon>
        <taxon>Dalbergieae</taxon>
        <taxon>Pterocarpus clade</taxon>
        <taxon>Stylosanthes</taxon>
    </lineage>
</organism>
<comment type="caution">
    <text evidence="2">The sequence shown here is derived from an EMBL/GenBank/DDBJ whole genome shotgun (WGS) entry which is preliminary data.</text>
</comment>
<feature type="transmembrane region" description="Helical" evidence="1">
    <location>
        <begin position="72"/>
        <end position="93"/>
    </location>
</feature>
<evidence type="ECO:0000256" key="1">
    <source>
        <dbReference type="SAM" id="Phobius"/>
    </source>
</evidence>
<sequence>MDPHIIDRLHVVILRILCWIHYICCIVRFPEVFIVVLETDDNSGIQILAPWRTCLLRGMGSSGVPLSNLFQVQLFALLIIIYYCISVYVLLFLQATDLFLCEASLLLGTRIISVYFLVCPSMLRLNTYQGEDLCLLLSIPSALFVSIPYFDWCTLFGYNHERVFVLFYNLLDDIMQYWDGCFFLFDLGVLS</sequence>
<dbReference type="Proteomes" id="UP001341840">
    <property type="component" value="Unassembled WGS sequence"/>
</dbReference>
<evidence type="ECO:0000313" key="3">
    <source>
        <dbReference type="Proteomes" id="UP001341840"/>
    </source>
</evidence>
<reference evidence="2 3" key="1">
    <citation type="journal article" date="2023" name="Plants (Basel)">
        <title>Bridging the Gap: Combining Genomics and Transcriptomics Approaches to Understand Stylosanthes scabra, an Orphan Legume from the Brazilian Caatinga.</title>
        <authorList>
            <person name="Ferreira-Neto J.R.C."/>
            <person name="da Silva M.D."/>
            <person name="Binneck E."/>
            <person name="de Melo N.F."/>
            <person name="da Silva R.H."/>
            <person name="de Melo A.L.T.M."/>
            <person name="Pandolfi V."/>
            <person name="Bustamante F.O."/>
            <person name="Brasileiro-Vidal A.C."/>
            <person name="Benko-Iseppon A.M."/>
        </authorList>
    </citation>
    <scope>NUCLEOTIDE SEQUENCE [LARGE SCALE GENOMIC DNA]</scope>
    <source>
        <tissue evidence="2">Leaves</tissue>
    </source>
</reference>
<feature type="transmembrane region" description="Helical" evidence="1">
    <location>
        <begin position="135"/>
        <end position="158"/>
    </location>
</feature>
<dbReference type="EMBL" id="JASCZI010090722">
    <property type="protein sequence ID" value="MED6145606.1"/>
    <property type="molecule type" value="Genomic_DNA"/>
</dbReference>
<evidence type="ECO:0000313" key="2">
    <source>
        <dbReference type="EMBL" id="MED6145606.1"/>
    </source>
</evidence>
<accession>A0ABU6TA98</accession>
<keyword evidence="1" id="KW-1133">Transmembrane helix</keyword>
<feature type="transmembrane region" description="Helical" evidence="1">
    <location>
        <begin position="105"/>
        <end position="123"/>
    </location>
</feature>
<keyword evidence="1" id="KW-0812">Transmembrane</keyword>
<keyword evidence="1" id="KW-0472">Membrane</keyword>
<protein>
    <recommendedName>
        <fullName evidence="4">Transmembrane protein</fullName>
    </recommendedName>
</protein>